<dbReference type="EMBL" id="JAAGBB010000039">
    <property type="protein sequence ID" value="MBR0667695.1"/>
    <property type="molecule type" value="Genomic_DNA"/>
</dbReference>
<keyword evidence="4" id="KW-1185">Reference proteome</keyword>
<sequence length="66" mass="6955">MHRIATMPLDFRDAPPRLAPPPAPEPPLDEWSDLWGIEEPAVPAVAVLLAVAAAVAAIAVLYFIGG</sequence>
<comment type="caution">
    <text evidence="3">The sequence shown here is derived from an EMBL/GenBank/DDBJ whole genome shotgun (WGS) entry which is preliminary data.</text>
</comment>
<evidence type="ECO:0000256" key="2">
    <source>
        <dbReference type="SAM" id="Phobius"/>
    </source>
</evidence>
<accession>A0ABS5F6D7</accession>
<evidence type="ECO:0000313" key="4">
    <source>
        <dbReference type="Proteomes" id="UP001196870"/>
    </source>
</evidence>
<reference evidence="4" key="1">
    <citation type="journal article" date="2021" name="Syst. Appl. Microbiol.">
        <title>Roseomonas hellenica sp. nov., isolated from roots of wild-growing Alkanna tinctoria.</title>
        <authorList>
            <person name="Rat A."/>
            <person name="Naranjo H.D."/>
            <person name="Lebbe L."/>
            <person name="Cnockaert M."/>
            <person name="Krigas N."/>
            <person name="Grigoriadou K."/>
            <person name="Maloupa E."/>
            <person name="Willems A."/>
        </authorList>
    </citation>
    <scope>NUCLEOTIDE SEQUENCE [LARGE SCALE GENOMIC DNA]</scope>
    <source>
        <strain evidence="4">LMG 31523</strain>
    </source>
</reference>
<gene>
    <name evidence="3" type="ORF">GXW71_25290</name>
</gene>
<feature type="region of interest" description="Disordered" evidence="1">
    <location>
        <begin position="1"/>
        <end position="25"/>
    </location>
</feature>
<keyword evidence="2" id="KW-0472">Membrane</keyword>
<dbReference type="Proteomes" id="UP001196870">
    <property type="component" value="Unassembled WGS sequence"/>
</dbReference>
<protein>
    <submittedName>
        <fullName evidence="3">Uncharacterized protein</fullName>
    </submittedName>
</protein>
<keyword evidence="2" id="KW-0812">Transmembrane</keyword>
<evidence type="ECO:0000313" key="3">
    <source>
        <dbReference type="EMBL" id="MBR0667695.1"/>
    </source>
</evidence>
<evidence type="ECO:0000256" key="1">
    <source>
        <dbReference type="SAM" id="MobiDB-lite"/>
    </source>
</evidence>
<feature type="transmembrane region" description="Helical" evidence="2">
    <location>
        <begin position="41"/>
        <end position="64"/>
    </location>
</feature>
<keyword evidence="2" id="KW-1133">Transmembrane helix</keyword>
<proteinExistence type="predicted"/>
<name>A0ABS5F6D7_9PROT</name>
<dbReference type="RefSeq" id="WP_211855473.1">
    <property type="nucleotide sequence ID" value="NZ_JAAGBB010000039.1"/>
</dbReference>
<organism evidence="3 4">
    <name type="scientific">Plastoroseomonas hellenica</name>
    <dbReference type="NCBI Taxonomy" id="2687306"/>
    <lineage>
        <taxon>Bacteria</taxon>
        <taxon>Pseudomonadati</taxon>
        <taxon>Pseudomonadota</taxon>
        <taxon>Alphaproteobacteria</taxon>
        <taxon>Acetobacterales</taxon>
        <taxon>Acetobacteraceae</taxon>
        <taxon>Plastoroseomonas</taxon>
    </lineage>
</organism>